<protein>
    <submittedName>
        <fullName evidence="2">Nuclease</fullName>
    </submittedName>
</protein>
<evidence type="ECO:0000313" key="2">
    <source>
        <dbReference type="EMBL" id="QDZ77183.1"/>
    </source>
</evidence>
<dbReference type="InterPro" id="IPR006166">
    <property type="entry name" value="ERCC4_domain"/>
</dbReference>
<dbReference type="Gene3D" id="3.40.50.10130">
    <property type="match status" value="1"/>
</dbReference>
<dbReference type="GO" id="GO:0003677">
    <property type="term" value="F:DNA binding"/>
    <property type="evidence" value="ECO:0007669"/>
    <property type="project" value="InterPro"/>
</dbReference>
<feature type="domain" description="ERCC4" evidence="1">
    <location>
        <begin position="22"/>
        <end position="163"/>
    </location>
</feature>
<gene>
    <name evidence="2" type="ORF">D0437_31210</name>
</gene>
<dbReference type="Pfam" id="PF02732">
    <property type="entry name" value="ERCC4"/>
    <property type="match status" value="1"/>
</dbReference>
<reference evidence="2 3" key="1">
    <citation type="journal article" date="2019" name="Ecotoxicol. Environ. Saf.">
        <title>Microbial characterization of heavy metal resistant bacterial strains isolated from an electroplating wastewater treatment plant.</title>
        <authorList>
            <person name="Cai X."/>
            <person name="Zheng X."/>
            <person name="Zhang D."/>
            <person name="Iqbal W."/>
            <person name="Liu C."/>
            <person name="Yang B."/>
            <person name="Zhao X."/>
            <person name="Lu X."/>
            <person name="Mao Y."/>
        </authorList>
    </citation>
    <scope>NUCLEOTIDE SEQUENCE [LARGE SCALE GENOMIC DNA]</scope>
    <source>
        <strain evidence="2 3">Co1-1</strain>
    </source>
</reference>
<evidence type="ECO:0000259" key="1">
    <source>
        <dbReference type="Pfam" id="PF02732"/>
    </source>
</evidence>
<sequence>MISYRYTDTEINNILKTLTIVMDTREKDNTHIRDYLHQKGIPIKNQKLDTGDYGCMIPKNEELGIFRDIYLDSRVERKAHMDEITGNLQKNTQTAFENELIRSKEIPFTLIVEDLHGYEKMLQGKYHSKYNPLALLGRLNTFKAKYGFEIVYLDKKFSGNWMYHHFYYQAKHYFKLGGFLGDKKEDSYIRALRGN</sequence>
<dbReference type="EMBL" id="CP031778">
    <property type="protein sequence ID" value="QDZ77183.1"/>
    <property type="molecule type" value="Genomic_DNA"/>
</dbReference>
<dbReference type="AlphaFoldDB" id="A0A9X7QNA7"/>
<dbReference type="Proteomes" id="UP000321735">
    <property type="component" value="Chromosome"/>
</dbReference>
<proteinExistence type="predicted"/>
<organism evidence="2 3">
    <name type="scientific">Bacillus cereus</name>
    <dbReference type="NCBI Taxonomy" id="1396"/>
    <lineage>
        <taxon>Bacteria</taxon>
        <taxon>Bacillati</taxon>
        <taxon>Bacillota</taxon>
        <taxon>Bacilli</taxon>
        <taxon>Bacillales</taxon>
        <taxon>Bacillaceae</taxon>
        <taxon>Bacillus</taxon>
        <taxon>Bacillus cereus group</taxon>
    </lineage>
</organism>
<name>A0A9X7QNA7_BACCE</name>
<evidence type="ECO:0000313" key="3">
    <source>
        <dbReference type="Proteomes" id="UP000321735"/>
    </source>
</evidence>
<dbReference type="GO" id="GO:0006259">
    <property type="term" value="P:DNA metabolic process"/>
    <property type="evidence" value="ECO:0007669"/>
    <property type="project" value="UniProtKB-ARBA"/>
</dbReference>
<dbReference type="SUPFAM" id="SSF52980">
    <property type="entry name" value="Restriction endonuclease-like"/>
    <property type="match status" value="1"/>
</dbReference>
<dbReference type="GO" id="GO:0004518">
    <property type="term" value="F:nuclease activity"/>
    <property type="evidence" value="ECO:0007669"/>
    <property type="project" value="InterPro"/>
</dbReference>
<dbReference type="InterPro" id="IPR011335">
    <property type="entry name" value="Restrct_endonuc-II-like"/>
</dbReference>
<accession>A0A9X7QNA7</accession>
<dbReference type="RefSeq" id="WP_208743005.1">
    <property type="nucleotide sequence ID" value="NZ_CP031778.1"/>
</dbReference>